<keyword evidence="2" id="KW-1185">Reference proteome</keyword>
<dbReference type="STRING" id="1265861.BCAMP_07290"/>
<dbReference type="Proteomes" id="UP000019243">
    <property type="component" value="Unassembled WGS sequence"/>
</dbReference>
<gene>
    <name evidence="1" type="ORF">BCAMP_07290</name>
</gene>
<evidence type="ECO:0000313" key="1">
    <source>
        <dbReference type="EMBL" id="EUJ39329.1"/>
    </source>
</evidence>
<dbReference type="AlphaFoldDB" id="W7CJ00"/>
<proteinExistence type="predicted"/>
<sequence length="78" mass="8927">MTDFETKIANILKSHTSEGFIDYKNCNAVCRRLEDLLEEVYTNCLNDRFVLTASVRETLYVLRTAVTIRPMPIAVQAT</sequence>
<accession>W7CJ00</accession>
<name>W7CJ00_9LIST</name>
<dbReference type="EMBL" id="AODH01000028">
    <property type="protein sequence ID" value="EUJ39329.1"/>
    <property type="molecule type" value="Genomic_DNA"/>
</dbReference>
<reference evidence="1 2" key="1">
    <citation type="submission" date="2012-12" db="EMBL/GenBank/DDBJ databases">
        <title>Novel taxa of Listeriaceae from agricultural environments in the United States.</title>
        <authorList>
            <person name="den Bakker H.C."/>
            <person name="Allred A."/>
            <person name="Warchocki S."/>
            <person name="Wright E.M."/>
            <person name="Burrell A."/>
            <person name="Nightingale K.K."/>
            <person name="Kephart D."/>
            <person name="Wiedmann M."/>
        </authorList>
    </citation>
    <scope>NUCLEOTIDE SEQUENCE [LARGE SCALE GENOMIC DNA]</scope>
    <source>
        <strain evidence="1 2">FSL F6-1037</strain>
    </source>
</reference>
<comment type="caution">
    <text evidence="1">The sequence shown here is derived from an EMBL/GenBank/DDBJ whole genome shotgun (WGS) entry which is preliminary data.</text>
</comment>
<evidence type="ECO:0000313" key="2">
    <source>
        <dbReference type="Proteomes" id="UP000019243"/>
    </source>
</evidence>
<protein>
    <submittedName>
        <fullName evidence="1">Uncharacterized protein</fullName>
    </submittedName>
</protein>
<organism evidence="1 2">
    <name type="scientific">Brochothrix campestris FSL F6-1037</name>
    <dbReference type="NCBI Taxonomy" id="1265861"/>
    <lineage>
        <taxon>Bacteria</taxon>
        <taxon>Bacillati</taxon>
        <taxon>Bacillota</taxon>
        <taxon>Bacilli</taxon>
        <taxon>Bacillales</taxon>
        <taxon>Listeriaceae</taxon>
        <taxon>Brochothrix</taxon>
    </lineage>
</organism>